<gene>
    <name evidence="1" type="ORF">DP114_03740</name>
</gene>
<organism evidence="1 2">
    <name type="scientific">Brasilonema sennae CENA114</name>
    <dbReference type="NCBI Taxonomy" id="415709"/>
    <lineage>
        <taxon>Bacteria</taxon>
        <taxon>Bacillati</taxon>
        <taxon>Cyanobacteriota</taxon>
        <taxon>Cyanophyceae</taxon>
        <taxon>Nostocales</taxon>
        <taxon>Scytonemataceae</taxon>
        <taxon>Brasilonema</taxon>
        <taxon>Bromeliae group (in: Brasilonema)</taxon>
    </lineage>
</organism>
<dbReference type="EMBL" id="CP030118">
    <property type="protein sequence ID" value="QDL07138.1"/>
    <property type="molecule type" value="Genomic_DNA"/>
</dbReference>
<dbReference type="KEGG" id="bsen:DP114_03740"/>
<evidence type="ECO:0000313" key="1">
    <source>
        <dbReference type="EMBL" id="QDL07138.1"/>
    </source>
</evidence>
<sequence>MLLTTSACCAVSLIQQQEQNNYNHKTQSGQMQCIDTPLDNCKSMSKNCTVVENGRVVVKPAQIQL</sequence>
<name>A0A856M8Q1_9CYAN</name>
<keyword evidence="2" id="KW-1185">Reference proteome</keyword>
<reference evidence="1 2" key="1">
    <citation type="submission" date="2018-06" db="EMBL/GenBank/DDBJ databases">
        <title>Comparative genomics of Brasilonema spp. strains.</title>
        <authorList>
            <person name="Alvarenga D.O."/>
            <person name="Fiore M.F."/>
            <person name="Varani A.M."/>
        </authorList>
    </citation>
    <scope>NUCLEOTIDE SEQUENCE [LARGE SCALE GENOMIC DNA]</scope>
    <source>
        <strain evidence="1 2">CENA114</strain>
    </source>
</reference>
<protein>
    <submittedName>
        <fullName evidence="1">Uncharacterized protein</fullName>
    </submittedName>
</protein>
<proteinExistence type="predicted"/>
<dbReference type="AlphaFoldDB" id="A0A856M8Q1"/>
<dbReference type="RefSeq" id="WP_169267752.1">
    <property type="nucleotide sequence ID" value="NZ_CAWOXK010000001.1"/>
</dbReference>
<dbReference type="Proteomes" id="UP000503129">
    <property type="component" value="Chromosome"/>
</dbReference>
<evidence type="ECO:0000313" key="2">
    <source>
        <dbReference type="Proteomes" id="UP000503129"/>
    </source>
</evidence>
<accession>A0A856M8Q1</accession>